<dbReference type="EMBL" id="JAUHHV010000004">
    <property type="protein sequence ID" value="KAK1428132.1"/>
    <property type="molecule type" value="Genomic_DNA"/>
</dbReference>
<evidence type="ECO:0000256" key="3">
    <source>
        <dbReference type="ARBA" id="ARBA00022821"/>
    </source>
</evidence>
<dbReference type="SUPFAM" id="SSF52540">
    <property type="entry name" value="P-loop containing nucleoside triphosphate hydrolases"/>
    <property type="match status" value="1"/>
</dbReference>
<name>A0AAD8P0Z5_TARER</name>
<dbReference type="Gene3D" id="1.10.8.430">
    <property type="entry name" value="Helical domain of apoptotic protease-activating factors"/>
    <property type="match status" value="1"/>
</dbReference>
<dbReference type="InterPro" id="IPR027417">
    <property type="entry name" value="P-loop_NTPase"/>
</dbReference>
<keyword evidence="3" id="KW-0611">Plant defense</keyword>
<evidence type="ECO:0000313" key="6">
    <source>
        <dbReference type="EMBL" id="KAK1428132.1"/>
    </source>
</evidence>
<keyword evidence="4" id="KW-0520">NAD</keyword>
<dbReference type="PROSITE" id="PS50104">
    <property type="entry name" value="TIR"/>
    <property type="match status" value="1"/>
</dbReference>
<dbReference type="SMART" id="SM00255">
    <property type="entry name" value="TIR"/>
    <property type="match status" value="1"/>
</dbReference>
<dbReference type="SUPFAM" id="SSF52058">
    <property type="entry name" value="L domain-like"/>
    <property type="match status" value="1"/>
</dbReference>
<evidence type="ECO:0000313" key="7">
    <source>
        <dbReference type="Proteomes" id="UP001229421"/>
    </source>
</evidence>
<dbReference type="PANTHER" id="PTHR11017:SF313">
    <property type="entry name" value="TIR DOMAIN, P-LOOP CONTAINING NUCLEOSIDE TRIPHOSPHATE HYDROLASE"/>
    <property type="match status" value="1"/>
</dbReference>
<dbReference type="Gene3D" id="3.40.50.300">
    <property type="entry name" value="P-loop containing nucleotide triphosphate hydrolases"/>
    <property type="match status" value="1"/>
</dbReference>
<dbReference type="GO" id="GO:0007165">
    <property type="term" value="P:signal transduction"/>
    <property type="evidence" value="ECO:0007669"/>
    <property type="project" value="InterPro"/>
</dbReference>
<dbReference type="SUPFAM" id="SSF52200">
    <property type="entry name" value="Toll/Interleukin receptor TIR domain"/>
    <property type="match status" value="1"/>
</dbReference>
<proteinExistence type="predicted"/>
<dbReference type="InterPro" id="IPR058192">
    <property type="entry name" value="WHD_ROQ1-like"/>
</dbReference>
<dbReference type="InterPro" id="IPR035897">
    <property type="entry name" value="Toll_tir_struct_dom_sf"/>
</dbReference>
<dbReference type="GO" id="GO:0043531">
    <property type="term" value="F:ADP binding"/>
    <property type="evidence" value="ECO:0007669"/>
    <property type="project" value="InterPro"/>
</dbReference>
<dbReference type="Gene3D" id="3.40.50.10140">
    <property type="entry name" value="Toll/interleukin-1 receptor homology (TIR) domain"/>
    <property type="match status" value="1"/>
</dbReference>
<dbReference type="Gene3D" id="3.80.10.10">
    <property type="entry name" value="Ribonuclease Inhibitor"/>
    <property type="match status" value="1"/>
</dbReference>
<dbReference type="SUPFAM" id="SSF46785">
    <property type="entry name" value="Winged helix' DNA-binding domain"/>
    <property type="match status" value="1"/>
</dbReference>
<evidence type="ECO:0000256" key="4">
    <source>
        <dbReference type="ARBA" id="ARBA00023027"/>
    </source>
</evidence>
<comment type="caution">
    <text evidence="6">The sequence shown here is derived from an EMBL/GenBank/DDBJ whole genome shotgun (WGS) entry which is preliminary data.</text>
</comment>
<accession>A0AAD8P0Z5</accession>
<dbReference type="InterPro" id="IPR002182">
    <property type="entry name" value="NB-ARC"/>
</dbReference>
<dbReference type="InterPro" id="IPR044974">
    <property type="entry name" value="Disease_R_plants"/>
</dbReference>
<dbReference type="GO" id="GO:0006952">
    <property type="term" value="P:defense response"/>
    <property type="evidence" value="ECO:0007669"/>
    <property type="project" value="UniProtKB-KW"/>
</dbReference>
<feature type="domain" description="TIR" evidence="5">
    <location>
        <begin position="22"/>
        <end position="197"/>
    </location>
</feature>
<dbReference type="InterPro" id="IPR042197">
    <property type="entry name" value="Apaf_helical"/>
</dbReference>
<evidence type="ECO:0000256" key="2">
    <source>
        <dbReference type="ARBA" id="ARBA00022737"/>
    </source>
</evidence>
<dbReference type="InterPro" id="IPR032675">
    <property type="entry name" value="LRR_dom_sf"/>
</dbReference>
<dbReference type="InterPro" id="IPR000157">
    <property type="entry name" value="TIR_dom"/>
</dbReference>
<dbReference type="Pfam" id="PF00931">
    <property type="entry name" value="NB-ARC"/>
    <property type="match status" value="1"/>
</dbReference>
<keyword evidence="7" id="KW-1185">Reference proteome</keyword>
<evidence type="ECO:0000256" key="1">
    <source>
        <dbReference type="ARBA" id="ARBA00022614"/>
    </source>
</evidence>
<dbReference type="Proteomes" id="UP001229421">
    <property type="component" value="Unassembled WGS sequence"/>
</dbReference>
<dbReference type="Pfam" id="PF23282">
    <property type="entry name" value="WHD_ROQ1"/>
    <property type="match status" value="1"/>
</dbReference>
<dbReference type="PANTHER" id="PTHR11017">
    <property type="entry name" value="LEUCINE-RICH REPEAT-CONTAINING PROTEIN"/>
    <property type="match status" value="1"/>
</dbReference>
<gene>
    <name evidence="6" type="ORF">QVD17_16960</name>
</gene>
<keyword evidence="2" id="KW-0677">Repeat</keyword>
<organism evidence="6 7">
    <name type="scientific">Tagetes erecta</name>
    <name type="common">African marigold</name>
    <dbReference type="NCBI Taxonomy" id="13708"/>
    <lineage>
        <taxon>Eukaryota</taxon>
        <taxon>Viridiplantae</taxon>
        <taxon>Streptophyta</taxon>
        <taxon>Embryophyta</taxon>
        <taxon>Tracheophyta</taxon>
        <taxon>Spermatophyta</taxon>
        <taxon>Magnoliopsida</taxon>
        <taxon>eudicotyledons</taxon>
        <taxon>Gunneridae</taxon>
        <taxon>Pentapetalae</taxon>
        <taxon>asterids</taxon>
        <taxon>campanulids</taxon>
        <taxon>Asterales</taxon>
        <taxon>Asteraceae</taxon>
        <taxon>Asteroideae</taxon>
        <taxon>Heliantheae alliance</taxon>
        <taxon>Tageteae</taxon>
        <taxon>Tagetes</taxon>
    </lineage>
</organism>
<dbReference type="FunFam" id="3.40.50.10140:FF:000007">
    <property type="entry name" value="Disease resistance protein (TIR-NBS-LRR class)"/>
    <property type="match status" value="1"/>
</dbReference>
<dbReference type="InterPro" id="IPR036390">
    <property type="entry name" value="WH_DNA-bd_sf"/>
</dbReference>
<evidence type="ECO:0000259" key="5">
    <source>
        <dbReference type="PROSITE" id="PS50104"/>
    </source>
</evidence>
<dbReference type="Pfam" id="PF01582">
    <property type="entry name" value="TIR"/>
    <property type="match status" value="1"/>
</dbReference>
<dbReference type="PRINTS" id="PR00364">
    <property type="entry name" value="DISEASERSIST"/>
</dbReference>
<protein>
    <recommendedName>
        <fullName evidence="5">TIR domain-containing protein</fullName>
    </recommendedName>
</protein>
<reference evidence="6" key="1">
    <citation type="journal article" date="2023" name="bioRxiv">
        <title>Improved chromosome-level genome assembly for marigold (Tagetes erecta).</title>
        <authorList>
            <person name="Jiang F."/>
            <person name="Yuan L."/>
            <person name="Wang S."/>
            <person name="Wang H."/>
            <person name="Xu D."/>
            <person name="Wang A."/>
            <person name="Fan W."/>
        </authorList>
    </citation>
    <scope>NUCLEOTIDE SEQUENCE</scope>
    <source>
        <strain evidence="6">WSJ</strain>
        <tissue evidence="6">Leaf</tissue>
    </source>
</reference>
<sequence length="719" mass="82163">MFVHSSSSSSSHDHDHSHNHDNSYDVFLSFRGADTRNRFTDHLYNALLDANINTFLDDEEIESGEPLKPELESAIKSSKASIIVLSKNYAFSTWCLDELVLILNQKRNFNQVVIPIFYDVEPTDVRKQQNSFGEAMAMHKLKMDVETNAEKKSQWAQKIELWKRTLTQVADLKGIDAKNRKETELLEEIITDIHGRLGVPFSDTLPLLVGMDHYIEFISSWLADGSCYTADILTIVGMGGIGKTSLAKYIFRLHSSKFEKSSFIEGINTRCNEQFNGLLELQNQLYGDISKKTLLQVNDVFMYTCKIQDALARKMVFIVLDDVDSLDQLDALLGKQGLHPGSKIIITTRDASLTERCALFNPKVITKHTKILLKGLCETDSLELLCIHAFKSQNPKQGYKEVSEKLVKYCEGHPLAIEVLGKSLRKRDDVDEWEFYIKGLKKEPHSRITKALQMSIDSLPFKNDKDLFKHIACFFVGTNRDLTETILDACDINTRSGIRNLIDRCLLSIGLNNTLVMHPLVQEMGRELVRQESPNKPWKRSRLWCHEESFKVLKQKKGKGNLLGLALDMRMLDKKKLRKSFELKSDSLSKMDNLMLLQLNYVQLNECFQKFPEELRWLCMHGFLLKSMPSDLPMENLVVLNMSYSNIESFGMHYGNLQQCESRRKLVGSCSKEKQLLGSLKILDLSFCEHLHSLGGFFELPALEKLIVRNCISLIEILA</sequence>
<dbReference type="AlphaFoldDB" id="A0AAD8P0Z5"/>
<keyword evidence="1" id="KW-0433">Leucine-rich repeat</keyword>